<sequence length="149" mass="17386">MNDMNELLNKYRALYDIDGISKDYLDKIEYDLQIKLPNDFREVSSFYSGGDVGGKNIHSFLFSDSTNLIGETLRIREAVGLPSRFVVIAEQDESIIVMDTENKPSIIWLDSVEITKLEEQDFISEPDVWENFSDFFNHILDDEEEERKY</sequence>
<comment type="caution">
    <text evidence="1">The sequence shown here is derived from an EMBL/GenBank/DDBJ whole genome shotgun (WGS) entry which is preliminary data.</text>
</comment>
<dbReference type="Pfam" id="PF14567">
    <property type="entry name" value="SUKH_5"/>
    <property type="match status" value="1"/>
</dbReference>
<dbReference type="EMBL" id="JBEGDG010000050">
    <property type="protein sequence ID" value="MEQ6358042.1"/>
    <property type="molecule type" value="Genomic_DNA"/>
</dbReference>
<gene>
    <name evidence="1" type="ORF">ABNX05_25950</name>
</gene>
<dbReference type="SUPFAM" id="SSF160631">
    <property type="entry name" value="SMI1/KNR4-like"/>
    <property type="match status" value="1"/>
</dbReference>
<organism evidence="1 2">
    <name type="scientific">Lysinibacillus zambalensis</name>
    <dbReference type="NCBI Taxonomy" id="3160866"/>
    <lineage>
        <taxon>Bacteria</taxon>
        <taxon>Bacillati</taxon>
        <taxon>Bacillota</taxon>
        <taxon>Bacilli</taxon>
        <taxon>Bacillales</taxon>
        <taxon>Bacillaceae</taxon>
        <taxon>Lysinibacillus</taxon>
    </lineage>
</organism>
<dbReference type="Proteomes" id="UP001478862">
    <property type="component" value="Unassembled WGS sequence"/>
</dbReference>
<dbReference type="RefSeq" id="WP_337989527.1">
    <property type="nucleotide sequence ID" value="NZ_JBEGDG010000050.1"/>
</dbReference>
<keyword evidence="2" id="KW-1185">Reference proteome</keyword>
<reference evidence="1 2" key="1">
    <citation type="submission" date="2024-06" db="EMBL/GenBank/DDBJ databases">
        <title>Lysinibacillus zambalefons sp. nov., a Novel Firmicute Isolated from the Poon Bato Zambales Hyperalkaline Spring.</title>
        <authorList>
            <person name="Aja J.A."/>
            <person name="Lazaro J.E.H."/>
            <person name="Llorin L.D."/>
            <person name="Lim K.R."/>
            <person name="Teodosio J."/>
            <person name="Dalisay D.S."/>
        </authorList>
    </citation>
    <scope>NUCLEOTIDE SEQUENCE [LARGE SCALE GENOMIC DNA]</scope>
    <source>
        <strain evidence="1 2">M3</strain>
    </source>
</reference>
<protein>
    <submittedName>
        <fullName evidence="1">SMI1/KNR4 family protein</fullName>
    </submittedName>
</protein>
<dbReference type="Gene3D" id="3.40.1580.10">
    <property type="entry name" value="SMI1/KNR4-like"/>
    <property type="match status" value="1"/>
</dbReference>
<dbReference type="InterPro" id="IPR037883">
    <property type="entry name" value="Knr4/Smi1-like_sf"/>
</dbReference>
<name>A0ABV1MZU9_9BACI</name>
<evidence type="ECO:0000313" key="1">
    <source>
        <dbReference type="EMBL" id="MEQ6358042.1"/>
    </source>
</evidence>
<proteinExistence type="predicted"/>
<evidence type="ECO:0000313" key="2">
    <source>
        <dbReference type="Proteomes" id="UP001478862"/>
    </source>
</evidence>
<accession>A0ABV1MZU9</accession>